<name>A0A645B510_9ZZZZ</name>
<proteinExistence type="predicted"/>
<dbReference type="InterPro" id="IPR007868">
    <property type="entry name" value="Hom_end_hint"/>
</dbReference>
<dbReference type="Gene3D" id="2.170.16.10">
    <property type="entry name" value="Hedgehog/Intein (Hint) domain"/>
    <property type="match status" value="1"/>
</dbReference>
<dbReference type="Pfam" id="PF05203">
    <property type="entry name" value="Hom_end_hint"/>
    <property type="match status" value="1"/>
</dbReference>
<sequence length="154" mass="16757">MGFAKDTRVTMADGSWRYIEHIAIGDRIMGDGKILVVTNILLGRDATLLQIQVKSASPIKLSPNSVVMTSTGVKQACEVGCGDALQCEDGRFAIVQEVEAIKHDDIVYHLGFDQKGLHFANGIAVGSFEMVQEFRVLRSDTEQPPAKRLPDGLA</sequence>
<comment type="caution">
    <text evidence="2">The sequence shown here is derived from an EMBL/GenBank/DDBJ whole genome shotgun (WGS) entry which is preliminary data.</text>
</comment>
<dbReference type="EMBL" id="VSSQ01017841">
    <property type="protein sequence ID" value="MPM60519.1"/>
    <property type="molecule type" value="Genomic_DNA"/>
</dbReference>
<dbReference type="CDD" id="cd00081">
    <property type="entry name" value="Hint"/>
    <property type="match status" value="1"/>
</dbReference>
<gene>
    <name evidence="2" type="ORF">SDC9_107370</name>
</gene>
<protein>
    <recommendedName>
        <fullName evidence="1">Hom-end-associated Hint domain-containing protein</fullName>
    </recommendedName>
</protein>
<feature type="domain" description="Hom-end-associated Hint" evidence="1">
    <location>
        <begin position="3"/>
        <end position="54"/>
    </location>
</feature>
<dbReference type="GO" id="GO:0030908">
    <property type="term" value="P:protein splicing"/>
    <property type="evidence" value="ECO:0007669"/>
    <property type="project" value="InterPro"/>
</dbReference>
<organism evidence="2">
    <name type="scientific">bioreactor metagenome</name>
    <dbReference type="NCBI Taxonomy" id="1076179"/>
    <lineage>
        <taxon>unclassified sequences</taxon>
        <taxon>metagenomes</taxon>
        <taxon>ecological metagenomes</taxon>
    </lineage>
</organism>
<accession>A0A645B510</accession>
<evidence type="ECO:0000259" key="1">
    <source>
        <dbReference type="Pfam" id="PF05203"/>
    </source>
</evidence>
<dbReference type="SUPFAM" id="SSF51294">
    <property type="entry name" value="Hedgehog/intein (Hint) domain"/>
    <property type="match status" value="1"/>
</dbReference>
<evidence type="ECO:0000313" key="2">
    <source>
        <dbReference type="EMBL" id="MPM60519.1"/>
    </source>
</evidence>
<reference evidence="2" key="1">
    <citation type="submission" date="2019-08" db="EMBL/GenBank/DDBJ databases">
        <authorList>
            <person name="Kucharzyk K."/>
            <person name="Murdoch R.W."/>
            <person name="Higgins S."/>
            <person name="Loffler F."/>
        </authorList>
    </citation>
    <scope>NUCLEOTIDE SEQUENCE</scope>
</reference>
<dbReference type="InterPro" id="IPR036844">
    <property type="entry name" value="Hint_dom_sf"/>
</dbReference>
<dbReference type="AlphaFoldDB" id="A0A645B510"/>